<evidence type="ECO:0000256" key="2">
    <source>
        <dbReference type="ARBA" id="ARBA00022771"/>
    </source>
</evidence>
<dbReference type="GO" id="GO:0008270">
    <property type="term" value="F:zinc ion binding"/>
    <property type="evidence" value="ECO:0007669"/>
    <property type="project" value="UniProtKB-KW"/>
</dbReference>
<protein>
    <recommendedName>
        <fullName evidence="10">FYVE-type domain-containing protein</fullName>
    </recommendedName>
</protein>
<reference evidence="9" key="1">
    <citation type="submission" date="2011-08" db="EMBL/GenBank/DDBJ databases">
        <authorList>
            <person name="Rombauts S."/>
        </authorList>
    </citation>
    <scope>NUCLEOTIDE SEQUENCE</scope>
    <source>
        <strain evidence="9">London</strain>
    </source>
</reference>
<feature type="domain" description="HAUS augmin-like complex subunit 6 N-terminal" evidence="7">
    <location>
        <begin position="12"/>
        <end position="152"/>
    </location>
</feature>
<dbReference type="InterPro" id="IPR036531">
    <property type="entry name" value="Rbsn_Rab-bd_sf"/>
</dbReference>
<keyword evidence="2" id="KW-0863">Zinc-finger</keyword>
<dbReference type="STRING" id="32264.A0A158P4N3"/>
<feature type="domain" description="Rabenosyn Rab binding" evidence="6">
    <location>
        <begin position="532"/>
        <end position="571"/>
    </location>
</feature>
<dbReference type="InterPro" id="IPR028163">
    <property type="entry name" value="HAUS_6_N"/>
</dbReference>
<dbReference type="SUPFAM" id="SSF57903">
    <property type="entry name" value="FYVE/PHD zinc finger"/>
    <property type="match status" value="1"/>
</dbReference>
<dbReference type="eggNOG" id="ENOG502QV4W">
    <property type="taxonomic scope" value="Eukaryota"/>
</dbReference>
<dbReference type="PANTHER" id="PTHR13510:SF44">
    <property type="entry name" value="RABENOSYN-5"/>
    <property type="match status" value="1"/>
</dbReference>
<dbReference type="Pfam" id="PF01363">
    <property type="entry name" value="FYVE"/>
    <property type="match status" value="1"/>
</dbReference>
<dbReference type="PANTHER" id="PTHR13510">
    <property type="entry name" value="FYVE-FINGER-CONTAINING RAB5 EFFECTOR PROTEIN RABENOSYN-5-RELATED"/>
    <property type="match status" value="1"/>
</dbReference>
<dbReference type="InterPro" id="IPR013083">
    <property type="entry name" value="Znf_RING/FYVE/PHD"/>
</dbReference>
<dbReference type="InterPro" id="IPR011011">
    <property type="entry name" value="Znf_FYVE_PHD"/>
</dbReference>
<feature type="compositionally biased region" description="Low complexity" evidence="4">
    <location>
        <begin position="494"/>
        <end position="505"/>
    </location>
</feature>
<reference evidence="8" key="2">
    <citation type="submission" date="2016-04" db="UniProtKB">
        <authorList>
            <consortium name="EnsemblMetazoa"/>
        </authorList>
    </citation>
    <scope>IDENTIFICATION</scope>
</reference>
<name>A0A158P4N3_TETUR</name>
<evidence type="ECO:0000259" key="5">
    <source>
        <dbReference type="Pfam" id="PF01363"/>
    </source>
</evidence>
<dbReference type="EMBL" id="CAEY01001813">
    <property type="status" value="NOT_ANNOTATED_CDS"/>
    <property type="molecule type" value="Genomic_DNA"/>
</dbReference>
<dbReference type="SUPFAM" id="SSF140125">
    <property type="entry name" value="Rabenosyn-5 Rab-binding domain-like"/>
    <property type="match status" value="1"/>
</dbReference>
<evidence type="ECO:0000259" key="7">
    <source>
        <dbReference type="Pfam" id="PF14661"/>
    </source>
</evidence>
<evidence type="ECO:0000313" key="9">
    <source>
        <dbReference type="Proteomes" id="UP000015104"/>
    </source>
</evidence>
<dbReference type="Gene3D" id="3.30.40.10">
    <property type="entry name" value="Zinc/RING finger domain, C3HC4 (zinc finger)"/>
    <property type="match status" value="1"/>
</dbReference>
<evidence type="ECO:0000256" key="1">
    <source>
        <dbReference type="ARBA" id="ARBA00022723"/>
    </source>
</evidence>
<accession>A0A158P4N3</accession>
<feature type="region of interest" description="Disordered" evidence="4">
    <location>
        <begin position="480"/>
        <end position="512"/>
    </location>
</feature>
<keyword evidence="9" id="KW-1185">Reference proteome</keyword>
<keyword evidence="3" id="KW-0862">Zinc</keyword>
<feature type="domain" description="FYVE zinc finger" evidence="5">
    <location>
        <begin position="334"/>
        <end position="368"/>
    </location>
</feature>
<dbReference type="Gene3D" id="4.10.860.20">
    <property type="entry name" value="Rabenosyn, Rab binding domain"/>
    <property type="match status" value="1"/>
</dbReference>
<dbReference type="InterPro" id="IPR021565">
    <property type="entry name" value="Rbsn_Rab-bd"/>
</dbReference>
<dbReference type="Pfam" id="PF14661">
    <property type="entry name" value="HAUS6_N"/>
    <property type="match status" value="1"/>
</dbReference>
<sequence length="583" mass="67210">MSQLQELQNAIFESLEGLSFNEYVVNRKECKNFILKRELFGKPDHKAFEIIMIFLVRCLKNSQVLQQYRYCYPCLDKNQEAEFRKVTIEFLKSLEKIDGSLKFTPIYAVQPGGEAFCSYFLNLINYVMTKVLKEKYGTEIEPDLNDFRLVNRAEEESGRLSDLTFIYEDLDQKMLSEQEYFELRKRSLEKGWDAVCFEFDKIVNYVRVQILGENSYAMKDNEIIANVRQSVADLNDTVSQNFSELRHLIEHITPKLEMYNCPADASMITSSNQILDLRQFSNDCDMNKYFSRGCFNLELVSKDVDKFVKNFDSTMRNWASLSECQIIRSLSNVYVNLCPQCAKTFNFSRRRHQCQLCDGIMCHNCSHFLDSNYAKQLVSPIDLETSQLMSVSSPDSPSQPGKLQRRGSIISLLISYMFSRRINALGVQGDIPLNPSQRQLQSRIRAAAVNFIQQKLSGLPPIPTQAEYEKLREEKLKAEEAALNTPNDPKLNRSSKVYSGSTSKSNQNPVLAKDGWTPEVKIKDVNLEDMDPMLIQINQIKEFIDLARKANKYDEASMLEANLRELEIEYMMQSIPVNGDVGR</sequence>
<organism evidence="8 9">
    <name type="scientific">Tetranychus urticae</name>
    <name type="common">Two-spotted spider mite</name>
    <dbReference type="NCBI Taxonomy" id="32264"/>
    <lineage>
        <taxon>Eukaryota</taxon>
        <taxon>Metazoa</taxon>
        <taxon>Ecdysozoa</taxon>
        <taxon>Arthropoda</taxon>
        <taxon>Chelicerata</taxon>
        <taxon>Arachnida</taxon>
        <taxon>Acari</taxon>
        <taxon>Acariformes</taxon>
        <taxon>Trombidiformes</taxon>
        <taxon>Prostigmata</taxon>
        <taxon>Eleutherengona</taxon>
        <taxon>Raphignathae</taxon>
        <taxon>Tetranychoidea</taxon>
        <taxon>Tetranychidae</taxon>
        <taxon>Tetranychus</taxon>
    </lineage>
</organism>
<dbReference type="AlphaFoldDB" id="A0A158P4N3"/>
<proteinExistence type="predicted"/>
<dbReference type="InterPro" id="IPR000306">
    <property type="entry name" value="Znf_FYVE"/>
</dbReference>
<evidence type="ECO:0008006" key="10">
    <source>
        <dbReference type="Google" id="ProtNLM"/>
    </source>
</evidence>
<keyword evidence="1" id="KW-0479">Metal-binding</keyword>
<dbReference type="EnsemblMetazoa" id="tetur06g06793.1">
    <property type="protein sequence ID" value="tetur06g06793.1"/>
    <property type="gene ID" value="tetur06g06793"/>
</dbReference>
<evidence type="ECO:0000313" key="8">
    <source>
        <dbReference type="EnsemblMetazoa" id="tetur06g06793.1"/>
    </source>
</evidence>
<dbReference type="Pfam" id="PF11464">
    <property type="entry name" value="Rbsn"/>
    <property type="match status" value="1"/>
</dbReference>
<dbReference type="Proteomes" id="UP000015104">
    <property type="component" value="Unassembled WGS sequence"/>
</dbReference>
<evidence type="ECO:0000256" key="4">
    <source>
        <dbReference type="SAM" id="MobiDB-lite"/>
    </source>
</evidence>
<dbReference type="InterPro" id="IPR052727">
    <property type="entry name" value="Rab4/Rab5_effector"/>
</dbReference>
<evidence type="ECO:0000256" key="3">
    <source>
        <dbReference type="ARBA" id="ARBA00022833"/>
    </source>
</evidence>
<evidence type="ECO:0000259" key="6">
    <source>
        <dbReference type="Pfam" id="PF11464"/>
    </source>
</evidence>